<dbReference type="GO" id="GO:0005524">
    <property type="term" value="F:ATP binding"/>
    <property type="evidence" value="ECO:0007669"/>
    <property type="project" value="UniProtKB-KW"/>
</dbReference>
<dbReference type="GO" id="GO:0006450">
    <property type="term" value="P:regulation of translational fidelity"/>
    <property type="evidence" value="ECO:0007669"/>
    <property type="project" value="InterPro"/>
</dbReference>
<evidence type="ECO:0000256" key="2">
    <source>
        <dbReference type="SAM" id="Coils"/>
    </source>
</evidence>
<comment type="subunit">
    <text evidence="1">Heterotrimer of A, B and C subunits.</text>
</comment>
<protein>
    <recommendedName>
        <fullName evidence="1">Aspartyl/glutamyl-tRNA(Asn/Gln) amidotransferase subunit C</fullName>
        <shortName evidence="1">Asp/Glu-ADT subunit C</shortName>
        <ecNumber evidence="1">6.3.5.-</ecNumber>
    </recommendedName>
</protein>
<accession>A0A1F7I4E9</accession>
<keyword evidence="2" id="KW-0175">Coiled coil</keyword>
<name>A0A1F7I4E9_9BACT</name>
<dbReference type="PANTHER" id="PTHR15004">
    <property type="entry name" value="GLUTAMYL-TRNA(GLN) AMIDOTRANSFERASE SUBUNIT C, MITOCHONDRIAL"/>
    <property type="match status" value="1"/>
</dbReference>
<comment type="caution">
    <text evidence="3">The sequence shown here is derived from an EMBL/GenBank/DDBJ whole genome shotgun (WGS) entry which is preliminary data.</text>
</comment>
<comment type="function">
    <text evidence="1">Allows the formation of correctly charged Asn-tRNA(Asn) or Gln-tRNA(Gln) through the transamidation of misacylated Asp-tRNA(Asn) or Glu-tRNA(Gln) in organisms which lack either or both of asparaginyl-tRNA or glutaminyl-tRNA synthetases. The reaction takes place in the presence of glutamine and ATP through an activated phospho-Asp-tRNA(Asn) or phospho-Glu-tRNA(Gln).</text>
</comment>
<evidence type="ECO:0000313" key="3">
    <source>
        <dbReference type="EMBL" id="OGK38142.1"/>
    </source>
</evidence>
<comment type="similarity">
    <text evidence="1">Belongs to the GatC family.</text>
</comment>
<feature type="coiled-coil region" evidence="2">
    <location>
        <begin position="18"/>
        <end position="48"/>
    </location>
</feature>
<keyword evidence="1" id="KW-0648">Protein biosynthesis</keyword>
<evidence type="ECO:0000313" key="4">
    <source>
        <dbReference type="Proteomes" id="UP000176803"/>
    </source>
</evidence>
<comment type="catalytic activity">
    <reaction evidence="1">
        <text>L-glutamyl-tRNA(Gln) + L-glutamine + ATP + H2O = L-glutaminyl-tRNA(Gln) + L-glutamate + ADP + phosphate + H(+)</text>
        <dbReference type="Rhea" id="RHEA:17521"/>
        <dbReference type="Rhea" id="RHEA-COMP:9681"/>
        <dbReference type="Rhea" id="RHEA-COMP:9684"/>
        <dbReference type="ChEBI" id="CHEBI:15377"/>
        <dbReference type="ChEBI" id="CHEBI:15378"/>
        <dbReference type="ChEBI" id="CHEBI:29985"/>
        <dbReference type="ChEBI" id="CHEBI:30616"/>
        <dbReference type="ChEBI" id="CHEBI:43474"/>
        <dbReference type="ChEBI" id="CHEBI:58359"/>
        <dbReference type="ChEBI" id="CHEBI:78520"/>
        <dbReference type="ChEBI" id="CHEBI:78521"/>
        <dbReference type="ChEBI" id="CHEBI:456216"/>
    </reaction>
</comment>
<reference evidence="3 4" key="1">
    <citation type="journal article" date="2016" name="Nat. Commun.">
        <title>Thousands of microbial genomes shed light on interconnected biogeochemical processes in an aquifer system.</title>
        <authorList>
            <person name="Anantharaman K."/>
            <person name="Brown C.T."/>
            <person name="Hug L.A."/>
            <person name="Sharon I."/>
            <person name="Castelle C.J."/>
            <person name="Probst A.J."/>
            <person name="Thomas B.C."/>
            <person name="Singh A."/>
            <person name="Wilkins M.J."/>
            <person name="Karaoz U."/>
            <person name="Brodie E.L."/>
            <person name="Williams K.H."/>
            <person name="Hubbard S.S."/>
            <person name="Banfield J.F."/>
        </authorList>
    </citation>
    <scope>NUCLEOTIDE SEQUENCE [LARGE SCALE GENOMIC DNA]</scope>
</reference>
<gene>
    <name evidence="1" type="primary">gatC</name>
    <name evidence="3" type="ORF">A3F03_05090</name>
</gene>
<keyword evidence="1" id="KW-0436">Ligase</keyword>
<dbReference type="Proteomes" id="UP000176803">
    <property type="component" value="Unassembled WGS sequence"/>
</dbReference>
<dbReference type="PANTHER" id="PTHR15004:SF0">
    <property type="entry name" value="GLUTAMYL-TRNA(GLN) AMIDOTRANSFERASE SUBUNIT C, MITOCHONDRIAL"/>
    <property type="match status" value="1"/>
</dbReference>
<organism evidence="3 4">
    <name type="scientific">Candidatus Roizmanbacteria bacterium RIFCSPHIGHO2_12_FULL_41_11</name>
    <dbReference type="NCBI Taxonomy" id="1802052"/>
    <lineage>
        <taxon>Bacteria</taxon>
        <taxon>Candidatus Roizmaniibacteriota</taxon>
    </lineage>
</organism>
<evidence type="ECO:0000256" key="1">
    <source>
        <dbReference type="HAMAP-Rule" id="MF_00122"/>
    </source>
</evidence>
<proteinExistence type="inferred from homology"/>
<dbReference type="Pfam" id="PF02686">
    <property type="entry name" value="GatC"/>
    <property type="match status" value="1"/>
</dbReference>
<dbReference type="GO" id="GO:0050567">
    <property type="term" value="F:glutaminyl-tRNA synthase (glutamine-hydrolyzing) activity"/>
    <property type="evidence" value="ECO:0007669"/>
    <property type="project" value="UniProtKB-UniRule"/>
</dbReference>
<dbReference type="GO" id="GO:0006412">
    <property type="term" value="P:translation"/>
    <property type="evidence" value="ECO:0007669"/>
    <property type="project" value="UniProtKB-UniRule"/>
</dbReference>
<comment type="catalytic activity">
    <reaction evidence="1">
        <text>L-aspartyl-tRNA(Asn) + L-glutamine + ATP + H2O = L-asparaginyl-tRNA(Asn) + L-glutamate + ADP + phosphate + 2 H(+)</text>
        <dbReference type="Rhea" id="RHEA:14513"/>
        <dbReference type="Rhea" id="RHEA-COMP:9674"/>
        <dbReference type="Rhea" id="RHEA-COMP:9677"/>
        <dbReference type="ChEBI" id="CHEBI:15377"/>
        <dbReference type="ChEBI" id="CHEBI:15378"/>
        <dbReference type="ChEBI" id="CHEBI:29985"/>
        <dbReference type="ChEBI" id="CHEBI:30616"/>
        <dbReference type="ChEBI" id="CHEBI:43474"/>
        <dbReference type="ChEBI" id="CHEBI:58359"/>
        <dbReference type="ChEBI" id="CHEBI:78515"/>
        <dbReference type="ChEBI" id="CHEBI:78516"/>
        <dbReference type="ChEBI" id="CHEBI:456216"/>
    </reaction>
</comment>
<dbReference type="EMBL" id="MGAC01000022">
    <property type="protein sequence ID" value="OGK38142.1"/>
    <property type="molecule type" value="Genomic_DNA"/>
</dbReference>
<dbReference type="HAMAP" id="MF_00122">
    <property type="entry name" value="GatC"/>
    <property type="match status" value="1"/>
</dbReference>
<dbReference type="NCBIfam" id="TIGR00135">
    <property type="entry name" value="gatC"/>
    <property type="match status" value="1"/>
</dbReference>
<dbReference type="SUPFAM" id="SSF141000">
    <property type="entry name" value="Glu-tRNAGln amidotransferase C subunit"/>
    <property type="match status" value="1"/>
</dbReference>
<dbReference type="InterPro" id="IPR036113">
    <property type="entry name" value="Asp/Glu-ADT_sf_sub_c"/>
</dbReference>
<keyword evidence="1" id="KW-0067">ATP-binding</keyword>
<sequence>MTNRSLLSRKDILHLAKLANLSLTNKEIEEYLDQLEDTLSYIDNLKELDTANLLPAARSSNEGNIFFKDGIENGRALTLNETLQNAKKTKDGLFQIPQILNDK</sequence>
<dbReference type="GO" id="GO:0070681">
    <property type="term" value="P:glutaminyl-tRNAGln biosynthesis via transamidation"/>
    <property type="evidence" value="ECO:0007669"/>
    <property type="project" value="TreeGrafter"/>
</dbReference>
<dbReference type="InterPro" id="IPR003837">
    <property type="entry name" value="GatC"/>
</dbReference>
<dbReference type="GO" id="GO:0050566">
    <property type="term" value="F:asparaginyl-tRNA synthase (glutamine-hydrolyzing) activity"/>
    <property type="evidence" value="ECO:0007669"/>
    <property type="project" value="RHEA"/>
</dbReference>
<keyword evidence="1" id="KW-0547">Nucleotide-binding</keyword>
<dbReference type="Gene3D" id="1.10.20.60">
    <property type="entry name" value="Glu-tRNAGln amidotransferase C subunit, N-terminal domain"/>
    <property type="match status" value="1"/>
</dbReference>
<dbReference type="EC" id="6.3.5.-" evidence="1"/>
<dbReference type="AlphaFoldDB" id="A0A1F7I4E9"/>